<name>A0A2T6KIC7_9RHOB</name>
<evidence type="ECO:0000259" key="5">
    <source>
        <dbReference type="PROSITE" id="PS50977"/>
    </source>
</evidence>
<accession>A0A2T6KIC7</accession>
<gene>
    <name evidence="6" type="ORF">C8N45_10499</name>
</gene>
<evidence type="ECO:0000256" key="2">
    <source>
        <dbReference type="ARBA" id="ARBA00023125"/>
    </source>
</evidence>
<dbReference type="SUPFAM" id="SSF46689">
    <property type="entry name" value="Homeodomain-like"/>
    <property type="match status" value="1"/>
</dbReference>
<sequence length="205" mass="23074">MPDGVIEPKRGRKFDQVLAGARQVFLDDGFEGASVDEIARAAGVSKATLYSYFPDKRMLFMEVARTECARQAENAMDTIDMDADVAQVLHRIGHEIVAFITSRFGKRIFRTCVGESDRFPELGREFYDSGPKLVRDKIVGFFQIAIGRGELQIDDLTLAADQFHELCKADIFPRVVFNMTEEFTDAERKRVVDGAVAMFLARYGT</sequence>
<dbReference type="Proteomes" id="UP000244523">
    <property type="component" value="Unassembled WGS sequence"/>
</dbReference>
<dbReference type="Gene3D" id="1.10.357.10">
    <property type="entry name" value="Tetracycline Repressor, domain 2"/>
    <property type="match status" value="1"/>
</dbReference>
<dbReference type="PROSITE" id="PS50977">
    <property type="entry name" value="HTH_TETR_2"/>
    <property type="match status" value="1"/>
</dbReference>
<dbReference type="Pfam" id="PF14246">
    <property type="entry name" value="TetR_C_7"/>
    <property type="match status" value="1"/>
</dbReference>
<evidence type="ECO:0000256" key="4">
    <source>
        <dbReference type="PROSITE-ProRule" id="PRU00335"/>
    </source>
</evidence>
<organism evidence="6 7">
    <name type="scientific">Yoonia sediminilitoris</name>
    <dbReference type="NCBI Taxonomy" id="1286148"/>
    <lineage>
        <taxon>Bacteria</taxon>
        <taxon>Pseudomonadati</taxon>
        <taxon>Pseudomonadota</taxon>
        <taxon>Alphaproteobacteria</taxon>
        <taxon>Rhodobacterales</taxon>
        <taxon>Paracoccaceae</taxon>
        <taxon>Yoonia</taxon>
    </lineage>
</organism>
<dbReference type="PANTHER" id="PTHR30055">
    <property type="entry name" value="HTH-TYPE TRANSCRIPTIONAL REGULATOR RUTR"/>
    <property type="match status" value="1"/>
</dbReference>
<dbReference type="GO" id="GO:0000976">
    <property type="term" value="F:transcription cis-regulatory region binding"/>
    <property type="evidence" value="ECO:0007669"/>
    <property type="project" value="TreeGrafter"/>
</dbReference>
<feature type="DNA-binding region" description="H-T-H motif" evidence="4">
    <location>
        <begin position="34"/>
        <end position="53"/>
    </location>
</feature>
<dbReference type="SUPFAM" id="SSF48498">
    <property type="entry name" value="Tetracyclin repressor-like, C-terminal domain"/>
    <property type="match status" value="1"/>
</dbReference>
<evidence type="ECO:0000256" key="3">
    <source>
        <dbReference type="ARBA" id="ARBA00023163"/>
    </source>
</evidence>
<proteinExistence type="predicted"/>
<feature type="domain" description="HTH tetR-type" evidence="5">
    <location>
        <begin position="11"/>
        <end position="71"/>
    </location>
</feature>
<keyword evidence="2 4" id="KW-0238">DNA-binding</keyword>
<dbReference type="AlphaFoldDB" id="A0A2T6KIC7"/>
<dbReference type="Gene3D" id="1.10.10.60">
    <property type="entry name" value="Homeodomain-like"/>
    <property type="match status" value="1"/>
</dbReference>
<dbReference type="FunFam" id="1.10.10.60:FF:000141">
    <property type="entry name" value="TetR family transcriptional regulator"/>
    <property type="match status" value="1"/>
</dbReference>
<dbReference type="EMBL" id="QBUD01000004">
    <property type="protein sequence ID" value="PUB15479.1"/>
    <property type="molecule type" value="Genomic_DNA"/>
</dbReference>
<dbReference type="InterPro" id="IPR001647">
    <property type="entry name" value="HTH_TetR"/>
</dbReference>
<dbReference type="PROSITE" id="PS01081">
    <property type="entry name" value="HTH_TETR_1"/>
    <property type="match status" value="1"/>
</dbReference>
<dbReference type="InterPro" id="IPR009057">
    <property type="entry name" value="Homeodomain-like_sf"/>
</dbReference>
<comment type="caution">
    <text evidence="6">The sequence shown here is derived from an EMBL/GenBank/DDBJ whole genome shotgun (WGS) entry which is preliminary data.</text>
</comment>
<evidence type="ECO:0000256" key="1">
    <source>
        <dbReference type="ARBA" id="ARBA00023015"/>
    </source>
</evidence>
<reference evidence="6 7" key="1">
    <citation type="submission" date="2018-04" db="EMBL/GenBank/DDBJ databases">
        <title>Genomic Encyclopedia of Archaeal and Bacterial Type Strains, Phase II (KMG-II): from individual species to whole genera.</title>
        <authorList>
            <person name="Goeker M."/>
        </authorList>
    </citation>
    <scope>NUCLEOTIDE SEQUENCE [LARGE SCALE GENOMIC DNA]</scope>
    <source>
        <strain evidence="6 7">DSM 29955</strain>
    </source>
</reference>
<dbReference type="InterPro" id="IPR023772">
    <property type="entry name" value="DNA-bd_HTH_TetR-type_CS"/>
</dbReference>
<protein>
    <submittedName>
        <fullName evidence="6">TetR family transcriptional regulator</fullName>
    </submittedName>
</protein>
<dbReference type="InterPro" id="IPR039536">
    <property type="entry name" value="TetR_C_Proteobacteria"/>
</dbReference>
<keyword evidence="3" id="KW-0804">Transcription</keyword>
<dbReference type="Pfam" id="PF00440">
    <property type="entry name" value="TetR_N"/>
    <property type="match status" value="1"/>
</dbReference>
<dbReference type="GO" id="GO:0003700">
    <property type="term" value="F:DNA-binding transcription factor activity"/>
    <property type="evidence" value="ECO:0007669"/>
    <property type="project" value="TreeGrafter"/>
</dbReference>
<keyword evidence="1" id="KW-0805">Transcription regulation</keyword>
<dbReference type="OrthoDB" id="9816431at2"/>
<dbReference type="RefSeq" id="WP_108386159.1">
    <property type="nucleotide sequence ID" value="NZ_QBUD01000004.1"/>
</dbReference>
<dbReference type="PANTHER" id="PTHR30055:SF146">
    <property type="entry name" value="HTH-TYPE TRANSCRIPTIONAL DUAL REGULATOR CECR"/>
    <property type="match status" value="1"/>
</dbReference>
<dbReference type="PRINTS" id="PR00455">
    <property type="entry name" value="HTHTETR"/>
</dbReference>
<keyword evidence="7" id="KW-1185">Reference proteome</keyword>
<dbReference type="InterPro" id="IPR050109">
    <property type="entry name" value="HTH-type_TetR-like_transc_reg"/>
</dbReference>
<dbReference type="InterPro" id="IPR036271">
    <property type="entry name" value="Tet_transcr_reg_TetR-rel_C_sf"/>
</dbReference>
<evidence type="ECO:0000313" key="6">
    <source>
        <dbReference type="EMBL" id="PUB15479.1"/>
    </source>
</evidence>
<evidence type="ECO:0000313" key="7">
    <source>
        <dbReference type="Proteomes" id="UP000244523"/>
    </source>
</evidence>